<dbReference type="UniPathway" id="UPA00074">
    <property type="reaction ID" value="UER00133"/>
</dbReference>
<dbReference type="FunFam" id="3.40.140.20:FF:000001">
    <property type="entry name" value="Bifunctional purine biosynthesis protein PurH"/>
    <property type="match status" value="1"/>
</dbReference>
<dbReference type="GO" id="GO:0005829">
    <property type="term" value="C:cytosol"/>
    <property type="evidence" value="ECO:0007669"/>
    <property type="project" value="TreeGrafter"/>
</dbReference>
<dbReference type="Pfam" id="PF01808">
    <property type="entry name" value="AICARFT_IMPCHas"/>
    <property type="match status" value="1"/>
</dbReference>
<dbReference type="InterPro" id="IPR011607">
    <property type="entry name" value="MGS-like_dom"/>
</dbReference>
<dbReference type="KEGG" id="epo:Epro_0496"/>
<dbReference type="GO" id="GO:0004643">
    <property type="term" value="F:phosphoribosylaminoimidazolecarboxamide formyltransferase activity"/>
    <property type="evidence" value="ECO:0007669"/>
    <property type="project" value="UniProtKB-UniRule"/>
</dbReference>
<evidence type="ECO:0000256" key="5">
    <source>
        <dbReference type="ARBA" id="ARBA00022755"/>
    </source>
</evidence>
<evidence type="ECO:0000259" key="11">
    <source>
        <dbReference type="PROSITE" id="PS51855"/>
    </source>
</evidence>
<evidence type="ECO:0000256" key="9">
    <source>
        <dbReference type="ARBA" id="ARBA00050687"/>
    </source>
</evidence>
<dbReference type="PIRSF" id="PIRSF000414">
    <property type="entry name" value="AICARFT_IMPCHas"/>
    <property type="match status" value="1"/>
</dbReference>
<dbReference type="PATRIC" id="fig|1408281.3.peg.509"/>
<evidence type="ECO:0000256" key="4">
    <source>
        <dbReference type="ARBA" id="ARBA00022679"/>
    </source>
</evidence>
<evidence type="ECO:0000256" key="3">
    <source>
        <dbReference type="ARBA" id="ARBA00007667"/>
    </source>
</evidence>
<dbReference type="HAMAP" id="MF_00139">
    <property type="entry name" value="PurH"/>
    <property type="match status" value="1"/>
</dbReference>
<dbReference type="AlphaFoldDB" id="A0A0G3WJ05"/>
<dbReference type="EC" id="2.1.2.3" evidence="10"/>
<comment type="similarity">
    <text evidence="3 10">Belongs to the PurH family.</text>
</comment>
<dbReference type="SUPFAM" id="SSF53927">
    <property type="entry name" value="Cytidine deaminase-like"/>
    <property type="match status" value="1"/>
</dbReference>
<dbReference type="OrthoDB" id="9802065at2"/>
<evidence type="ECO:0000256" key="10">
    <source>
        <dbReference type="HAMAP-Rule" id="MF_00139"/>
    </source>
</evidence>
<evidence type="ECO:0000256" key="2">
    <source>
        <dbReference type="ARBA" id="ARBA00004954"/>
    </source>
</evidence>
<keyword evidence="7 10" id="KW-0511">Multifunctional enzyme</keyword>
<evidence type="ECO:0000256" key="1">
    <source>
        <dbReference type="ARBA" id="ARBA00004844"/>
    </source>
</evidence>
<keyword evidence="13" id="KW-1185">Reference proteome</keyword>
<proteinExistence type="inferred from homology"/>
<dbReference type="EMBL" id="CP009498">
    <property type="protein sequence ID" value="AKL97875.1"/>
    <property type="molecule type" value="Genomic_DNA"/>
</dbReference>
<dbReference type="Proteomes" id="UP000035337">
    <property type="component" value="Chromosome"/>
</dbReference>
<comment type="catalytic activity">
    <reaction evidence="8 10">
        <text>(6R)-10-formyltetrahydrofolate + 5-amino-1-(5-phospho-beta-D-ribosyl)imidazole-4-carboxamide = 5-formamido-1-(5-phospho-D-ribosyl)imidazole-4-carboxamide + (6S)-5,6,7,8-tetrahydrofolate</text>
        <dbReference type="Rhea" id="RHEA:22192"/>
        <dbReference type="ChEBI" id="CHEBI:57453"/>
        <dbReference type="ChEBI" id="CHEBI:58467"/>
        <dbReference type="ChEBI" id="CHEBI:58475"/>
        <dbReference type="ChEBI" id="CHEBI:195366"/>
        <dbReference type="EC" id="2.1.2.3"/>
    </reaction>
</comment>
<comment type="catalytic activity">
    <reaction evidence="9 10">
        <text>IMP + H2O = 5-formamido-1-(5-phospho-D-ribosyl)imidazole-4-carboxamide</text>
        <dbReference type="Rhea" id="RHEA:18445"/>
        <dbReference type="ChEBI" id="CHEBI:15377"/>
        <dbReference type="ChEBI" id="CHEBI:58053"/>
        <dbReference type="ChEBI" id="CHEBI:58467"/>
        <dbReference type="EC" id="3.5.4.10"/>
    </reaction>
</comment>
<name>A0A0G3WJ05_9BACT</name>
<dbReference type="CDD" id="cd01421">
    <property type="entry name" value="IMPCH"/>
    <property type="match status" value="1"/>
</dbReference>
<dbReference type="InterPro" id="IPR036914">
    <property type="entry name" value="MGS-like_dom_sf"/>
</dbReference>
<dbReference type="FunFam" id="3.40.50.1380:FF:000001">
    <property type="entry name" value="Bifunctional purine biosynthesis protein PurH"/>
    <property type="match status" value="1"/>
</dbReference>
<reference evidence="12 13" key="1">
    <citation type="submission" date="2014-09" db="EMBL/GenBank/DDBJ databases">
        <title>Complete genome sequence of Endomicrobium proavitum.</title>
        <authorList>
            <person name="Zheng H."/>
        </authorList>
    </citation>
    <scope>NUCLEOTIDE SEQUENCE [LARGE SCALE GENOMIC DNA]</scope>
    <source>
        <strain evidence="12 13">Rsa215</strain>
    </source>
</reference>
<evidence type="ECO:0000256" key="8">
    <source>
        <dbReference type="ARBA" id="ARBA00050488"/>
    </source>
</evidence>
<comment type="pathway">
    <text evidence="1 10">Purine metabolism; IMP biosynthesis via de novo pathway; IMP from 5-formamido-1-(5-phospho-D-ribosyl)imidazole-4-carboxamide: step 1/1.</text>
</comment>
<keyword evidence="5 10" id="KW-0658">Purine biosynthesis</keyword>
<organism evidence="12 13">
    <name type="scientific">Endomicrobium proavitum</name>
    <dbReference type="NCBI Taxonomy" id="1408281"/>
    <lineage>
        <taxon>Bacteria</taxon>
        <taxon>Pseudomonadati</taxon>
        <taxon>Elusimicrobiota</taxon>
        <taxon>Endomicrobiia</taxon>
        <taxon>Endomicrobiales</taxon>
        <taxon>Endomicrobiaceae</taxon>
        <taxon>Endomicrobium</taxon>
    </lineage>
</organism>
<dbReference type="Pfam" id="PF02142">
    <property type="entry name" value="MGS"/>
    <property type="match status" value="1"/>
</dbReference>
<dbReference type="InterPro" id="IPR002695">
    <property type="entry name" value="PurH-like"/>
</dbReference>
<dbReference type="InterPro" id="IPR016193">
    <property type="entry name" value="Cytidine_deaminase-like"/>
</dbReference>
<evidence type="ECO:0000313" key="13">
    <source>
        <dbReference type="Proteomes" id="UP000035337"/>
    </source>
</evidence>
<dbReference type="PROSITE" id="PS51855">
    <property type="entry name" value="MGS"/>
    <property type="match status" value="1"/>
</dbReference>
<dbReference type="GO" id="GO:0006189">
    <property type="term" value="P:'de novo' IMP biosynthetic process"/>
    <property type="evidence" value="ECO:0007669"/>
    <property type="project" value="UniProtKB-UniRule"/>
</dbReference>
<dbReference type="PANTHER" id="PTHR11692:SF0">
    <property type="entry name" value="BIFUNCTIONAL PURINE BIOSYNTHESIS PROTEIN ATIC"/>
    <property type="match status" value="1"/>
</dbReference>
<dbReference type="EC" id="3.5.4.10" evidence="10"/>
<dbReference type="Gene3D" id="3.40.50.1380">
    <property type="entry name" value="Methylglyoxal synthase-like domain"/>
    <property type="match status" value="1"/>
</dbReference>
<dbReference type="InterPro" id="IPR024051">
    <property type="entry name" value="AICAR_Tfase_dup_dom_sf"/>
</dbReference>
<evidence type="ECO:0000256" key="7">
    <source>
        <dbReference type="ARBA" id="ARBA00023268"/>
    </source>
</evidence>
<dbReference type="SMART" id="SM00798">
    <property type="entry name" value="AICARFT_IMPCHas"/>
    <property type="match status" value="1"/>
</dbReference>
<dbReference type="NCBIfam" id="TIGR00355">
    <property type="entry name" value="purH"/>
    <property type="match status" value="1"/>
</dbReference>
<dbReference type="RefSeq" id="WP_052570294.1">
    <property type="nucleotide sequence ID" value="NZ_CP009498.1"/>
</dbReference>
<protein>
    <recommendedName>
        <fullName evidence="10">Bifunctional purine biosynthesis protein PurH</fullName>
    </recommendedName>
    <domain>
        <recommendedName>
            <fullName evidence="10">Phosphoribosylaminoimidazolecarboxamide formyltransferase</fullName>
            <ecNumber evidence="10">2.1.2.3</ecNumber>
        </recommendedName>
        <alternativeName>
            <fullName evidence="10">AICAR transformylase</fullName>
        </alternativeName>
    </domain>
    <domain>
        <recommendedName>
            <fullName evidence="10">IMP cyclohydrolase</fullName>
            <ecNumber evidence="10">3.5.4.10</ecNumber>
        </recommendedName>
        <alternativeName>
            <fullName evidence="10">ATIC</fullName>
        </alternativeName>
        <alternativeName>
            <fullName evidence="10">IMP synthase</fullName>
        </alternativeName>
        <alternativeName>
            <fullName evidence="10">Inosinicase</fullName>
        </alternativeName>
    </domain>
</protein>
<dbReference type="STRING" id="1408281.Epro_0496"/>
<keyword evidence="4 10" id="KW-0808">Transferase</keyword>
<evidence type="ECO:0000256" key="6">
    <source>
        <dbReference type="ARBA" id="ARBA00022801"/>
    </source>
</evidence>
<evidence type="ECO:0000313" key="12">
    <source>
        <dbReference type="EMBL" id="AKL97875.1"/>
    </source>
</evidence>
<dbReference type="FunFam" id="3.40.140.20:FF:000002">
    <property type="entry name" value="Bifunctional purine biosynthesis protein PurH"/>
    <property type="match status" value="1"/>
</dbReference>
<dbReference type="NCBIfam" id="NF002049">
    <property type="entry name" value="PRK00881.1"/>
    <property type="match status" value="1"/>
</dbReference>
<dbReference type="GO" id="GO:0003937">
    <property type="term" value="F:IMP cyclohydrolase activity"/>
    <property type="evidence" value="ECO:0007669"/>
    <property type="project" value="UniProtKB-UniRule"/>
</dbReference>
<comment type="domain">
    <text evidence="10">The IMP cyclohydrolase activity resides in the N-terminal region.</text>
</comment>
<accession>A0A0G3WJ05</accession>
<dbReference type="PANTHER" id="PTHR11692">
    <property type="entry name" value="BIFUNCTIONAL PURINE BIOSYNTHESIS PROTEIN PURH"/>
    <property type="match status" value="1"/>
</dbReference>
<comment type="pathway">
    <text evidence="2 10">Purine metabolism; IMP biosynthesis via de novo pathway; 5-formamido-1-(5-phospho-D-ribosyl)imidazole-4-carboxamide from 5-amino-1-(5-phospho-D-ribosyl)imidazole-4-carboxamide (10-formyl THF route): step 1/1.</text>
</comment>
<gene>
    <name evidence="10 12" type="primary">purH</name>
    <name evidence="12" type="ORF">Epro_0496</name>
</gene>
<dbReference type="Gene3D" id="3.40.140.20">
    <property type="match status" value="2"/>
</dbReference>
<dbReference type="SUPFAM" id="SSF52335">
    <property type="entry name" value="Methylglyoxal synthase-like"/>
    <property type="match status" value="1"/>
</dbReference>
<sequence length="518" mass="56754">MPTALLSVSDKTGIVKFAQELKTLGWQIISSGGTAKTLKENNIECREISEVTGFPEILDGRVKTLNPKIHGGILAIREKSEHAAQLKKHDINAIDIVAVNLYPFEETINKIPKPENKKINQEVIENIDIGGVALLRAAAKNYKDVLVICDAADYDNVIEKLNSKSADGEFKLALAAKAFRHTAYYDSLISNYLTYEKFPSQASIPLKKLSGLRYGENPHQGAALYGNGTQANKSVVISAKQLHGKELSYNNYLDLEAAWRLVHEFGAPACAIIKHNNPCGCAEGENVKEAYLKALECDPVSAFGGIIAFNKPVDADTAQEISKLFAECVITSEYSKEAFEILTKKKNIRLLQQPIPYAVEKSETEYRMLTSGMLVQDRDNELFAKTESMTKRSPTQIETQALDFAWKICKHVKSNAIILVRGRQTVGIGAGQMSRIDSLQIALKKMREIAAETAGKDTPLVLASDAFFPFPDVVEEAAKAGVTAIIQPGGSIKDQDSINAADNNGIAMVATGMRHFKH</sequence>
<dbReference type="SMART" id="SM00851">
    <property type="entry name" value="MGS"/>
    <property type="match status" value="1"/>
</dbReference>
<keyword evidence="6 10" id="KW-0378">Hydrolase</keyword>
<feature type="domain" description="MGS-like" evidence="11">
    <location>
        <begin position="1"/>
        <end position="149"/>
    </location>
</feature>